<keyword evidence="1" id="KW-1133">Transmembrane helix</keyword>
<organism evidence="2 3">
    <name type="scientific">Aquimarina brevivitae</name>
    <dbReference type="NCBI Taxonomy" id="323412"/>
    <lineage>
        <taxon>Bacteria</taxon>
        <taxon>Pseudomonadati</taxon>
        <taxon>Bacteroidota</taxon>
        <taxon>Flavobacteriia</taxon>
        <taxon>Flavobacteriales</taxon>
        <taxon>Flavobacteriaceae</taxon>
        <taxon>Aquimarina</taxon>
    </lineage>
</organism>
<dbReference type="Proteomes" id="UP000292262">
    <property type="component" value="Unassembled WGS sequence"/>
</dbReference>
<dbReference type="RefSeq" id="WP_130285464.1">
    <property type="nucleotide sequence ID" value="NZ_SGXE01000001.1"/>
</dbReference>
<evidence type="ECO:0000313" key="3">
    <source>
        <dbReference type="Proteomes" id="UP000292262"/>
    </source>
</evidence>
<feature type="transmembrane region" description="Helical" evidence="1">
    <location>
        <begin position="195"/>
        <end position="216"/>
    </location>
</feature>
<comment type="caution">
    <text evidence="2">The sequence shown here is derived from an EMBL/GenBank/DDBJ whole genome shotgun (WGS) entry which is preliminary data.</text>
</comment>
<keyword evidence="1" id="KW-0812">Transmembrane</keyword>
<proteinExistence type="predicted"/>
<protein>
    <submittedName>
        <fullName evidence="2">Uncharacterized protein DUF4271</fullName>
    </submittedName>
</protein>
<name>A0A4V2F7F5_9FLAO</name>
<feature type="transmembrane region" description="Helical" evidence="1">
    <location>
        <begin position="136"/>
        <end position="155"/>
    </location>
</feature>
<gene>
    <name evidence="2" type="ORF">EV197_0862</name>
</gene>
<keyword evidence="1" id="KW-0472">Membrane</keyword>
<evidence type="ECO:0000313" key="2">
    <source>
        <dbReference type="EMBL" id="RZS99639.1"/>
    </source>
</evidence>
<dbReference type="EMBL" id="SGXE01000001">
    <property type="protein sequence ID" value="RZS99639.1"/>
    <property type="molecule type" value="Genomic_DNA"/>
</dbReference>
<keyword evidence="3" id="KW-1185">Reference proteome</keyword>
<dbReference type="AlphaFoldDB" id="A0A4V2F7F5"/>
<dbReference type="OrthoDB" id="1438590at2"/>
<dbReference type="Pfam" id="PF14093">
    <property type="entry name" value="DUF4271"/>
    <property type="match status" value="1"/>
</dbReference>
<feature type="transmembrane region" description="Helical" evidence="1">
    <location>
        <begin position="94"/>
        <end position="114"/>
    </location>
</feature>
<feature type="transmembrane region" description="Helical" evidence="1">
    <location>
        <begin position="12"/>
        <end position="31"/>
    </location>
</feature>
<evidence type="ECO:0000256" key="1">
    <source>
        <dbReference type="SAM" id="Phobius"/>
    </source>
</evidence>
<sequence>MEVISREIVSTNWITVVFILTLTALLAAKLTNPLRFAHFISLFNSSKYVIFGQKGNQLSSLFNSFLIVAQALSISLFILICIKTFKGIESENALILFTEITFFYLSFIISKILIEKIVATVFEIETLIEDYVFYKLSYRNFLGIILLPFNIIFTYTVEPSKIVLLMVGIAVLLLNTVVLISIFKKNEKVILNHLLYFILYLCALEIAPYFVLYKLLGQ</sequence>
<feature type="transmembrane region" description="Helical" evidence="1">
    <location>
        <begin position="61"/>
        <end position="82"/>
    </location>
</feature>
<dbReference type="InterPro" id="IPR025367">
    <property type="entry name" value="DUF4271"/>
</dbReference>
<reference evidence="2 3" key="1">
    <citation type="submission" date="2019-02" db="EMBL/GenBank/DDBJ databases">
        <title>Genomic Encyclopedia of Type Strains, Phase IV (KMG-IV): sequencing the most valuable type-strain genomes for metagenomic binning, comparative biology and taxonomic classification.</title>
        <authorList>
            <person name="Goeker M."/>
        </authorList>
    </citation>
    <scope>NUCLEOTIDE SEQUENCE [LARGE SCALE GENOMIC DNA]</scope>
    <source>
        <strain evidence="2 3">DSM 17196</strain>
    </source>
</reference>
<accession>A0A4V2F7F5</accession>
<feature type="transmembrane region" description="Helical" evidence="1">
    <location>
        <begin position="162"/>
        <end position="183"/>
    </location>
</feature>